<comment type="caution">
    <text evidence="1">The sequence shown here is derived from an EMBL/GenBank/DDBJ whole genome shotgun (WGS) entry which is preliminary data.</text>
</comment>
<dbReference type="EMBL" id="ABJD02000101">
    <property type="protein sequence ID" value="EDU59565.1"/>
    <property type="molecule type" value="Genomic_DNA"/>
</dbReference>
<evidence type="ECO:0000313" key="2">
    <source>
        <dbReference type="Proteomes" id="UP000004506"/>
    </source>
</evidence>
<name>A0AA87CT94_PROST</name>
<reference evidence="2" key="1">
    <citation type="submission" date="2008-04" db="EMBL/GenBank/DDBJ databases">
        <title>Draft genome sequence of Providencia stuartii (ATCC 25827).</title>
        <authorList>
            <person name="Sudarsanam P."/>
            <person name="Ley R."/>
            <person name="Guruge J."/>
            <person name="Turnbaugh P.J."/>
            <person name="Mahowald M."/>
            <person name="Liep D."/>
            <person name="Gordon J."/>
        </authorList>
    </citation>
    <scope>NUCLEOTIDE SEQUENCE [LARGE SCALE GENOMIC DNA]</scope>
    <source>
        <strain evidence="2">ATCC 25827</strain>
    </source>
</reference>
<evidence type="ECO:0000313" key="1">
    <source>
        <dbReference type="EMBL" id="EDU59565.1"/>
    </source>
</evidence>
<dbReference type="Proteomes" id="UP000004506">
    <property type="component" value="Unassembled WGS sequence"/>
</dbReference>
<gene>
    <name evidence="1" type="ORF">PROSTU_02754</name>
</gene>
<dbReference type="AlphaFoldDB" id="A0AA87CT94"/>
<reference evidence="2" key="2">
    <citation type="submission" date="2008-04" db="EMBL/GenBank/DDBJ databases">
        <title>Draft genome sequence of Providencia stuartii(ATCC 25827).</title>
        <authorList>
            <person name="Sudarsanam P."/>
            <person name="Ley R."/>
            <person name="Guruge J."/>
            <person name="Turnbaugh P.J."/>
            <person name="Mahowald M."/>
            <person name="Liep D."/>
            <person name="Gordon J."/>
        </authorList>
    </citation>
    <scope>NUCLEOTIDE SEQUENCE [LARGE SCALE GENOMIC DNA]</scope>
    <source>
        <strain evidence="2">ATCC 25827</strain>
    </source>
</reference>
<reference evidence="1 2" key="3">
    <citation type="submission" date="2008-05" db="EMBL/GenBank/DDBJ databases">
        <authorList>
            <person name="Fulton L."/>
            <person name="Clifton S."/>
            <person name="Fulton B."/>
            <person name="Xu J."/>
            <person name="Minx P."/>
            <person name="Pepin K.H."/>
            <person name="Johnson M."/>
            <person name="Thiruvilangam P."/>
            <person name="Bhonagiri V."/>
            <person name="Nash W.E."/>
            <person name="Mardis E.R."/>
            <person name="Wilson R.K."/>
        </authorList>
    </citation>
    <scope>NUCLEOTIDE SEQUENCE [LARGE SCALE GENOMIC DNA]</scope>
    <source>
        <strain evidence="1 2">ATCC 25827</strain>
    </source>
</reference>
<sequence>MNKLNSAKIYLAHISLLFMPYLAKNATYYYKKGELKSAQNNSRLAGKR</sequence>
<protein>
    <submittedName>
        <fullName evidence="1">Uncharacterized protein</fullName>
    </submittedName>
</protein>
<organism evidence="1 2">
    <name type="scientific">Providencia stuartii ATCC 25827</name>
    <dbReference type="NCBI Taxonomy" id="471874"/>
    <lineage>
        <taxon>Bacteria</taxon>
        <taxon>Pseudomonadati</taxon>
        <taxon>Pseudomonadota</taxon>
        <taxon>Gammaproteobacteria</taxon>
        <taxon>Enterobacterales</taxon>
        <taxon>Morganellaceae</taxon>
        <taxon>Providencia</taxon>
    </lineage>
</organism>
<proteinExistence type="predicted"/>
<accession>A0AA87CT94</accession>